<evidence type="ECO:0000313" key="2">
    <source>
        <dbReference type="Proteomes" id="UP000663720"/>
    </source>
</evidence>
<dbReference type="AlphaFoldDB" id="A0A975B9K7"/>
<dbReference type="InterPro" id="IPR025738">
    <property type="entry name" value="BatD"/>
</dbReference>
<dbReference type="PANTHER" id="PTHR40940:SF2">
    <property type="entry name" value="BATD"/>
    <property type="match status" value="1"/>
</dbReference>
<dbReference type="Pfam" id="PF13584">
    <property type="entry name" value="BatD"/>
    <property type="match status" value="3"/>
</dbReference>
<sequence>MGESLELSISISGDKGTVDINPIKDFKVVSRGTTSSIKMINTSFSQEIIYKYSLIPVKEGKLVIPPLPVKSDGKTYQTQAIDILVSENTQTSQEGTREVFVTAEVSNTSPFEGQQFIYTFKFFQSVQITNARLQQPEFSGLTSAEIEKRKTYNTVISGREYHVTELNYILVPLKPGQITIEPALLSCDIVKRSSRRRGFFDDPFFNRNLESRVYKTQALNIDVQPLPAYEGEGMFSGLVGSFDISSEIENHEINVGDSVTLSITIQGTGNIMDAEEPEIQVSDAFKTYKDTPEEAVQMDNTGYFGKKIFRMALVPVKPGEFTLPPVSLVYFNTAAGKYEFKKTREINLKVNPSKEKDSLEVYSAPSEEKKPLKKKVEFTGRDILPLKEDINALEIQETMSLSKFIILLMVPCFLCFGVKSASLIMKKNSSPSKIMSERAEKALKQASCADSSGEEFLTCLYKALISAILSKAGVTGESLTCAEAREILQSRGYSPETSDQAAKLLEKIESARFSGLANNMESGRELLLETGQMLKRLS</sequence>
<reference evidence="1" key="1">
    <citation type="journal article" date="2021" name="Microb. Physiol.">
        <title>Proteogenomic Insights into the Physiology of Marine, Sulfate-Reducing, Filamentous Desulfonema limicola and Desulfonema magnum.</title>
        <authorList>
            <person name="Schnaars V."/>
            <person name="Wohlbrand L."/>
            <person name="Scheve S."/>
            <person name="Hinrichs C."/>
            <person name="Reinhardt R."/>
            <person name="Rabus R."/>
        </authorList>
    </citation>
    <scope>NUCLEOTIDE SEQUENCE</scope>
    <source>
        <strain evidence="1">5ac10</strain>
    </source>
</reference>
<keyword evidence="2" id="KW-1185">Reference proteome</keyword>
<evidence type="ECO:0000313" key="1">
    <source>
        <dbReference type="EMBL" id="QTA81278.1"/>
    </source>
</evidence>
<dbReference type="Proteomes" id="UP000663720">
    <property type="component" value="Chromosome"/>
</dbReference>
<proteinExistence type="predicted"/>
<gene>
    <name evidence="1" type="ORF">dnl_36090</name>
</gene>
<protein>
    <submittedName>
        <fullName evidence="1">Aerotolerance-related protein domain-containing protein</fullName>
    </submittedName>
</protein>
<organism evidence="1 2">
    <name type="scientific">Desulfonema limicola</name>
    <dbReference type="NCBI Taxonomy" id="45656"/>
    <lineage>
        <taxon>Bacteria</taxon>
        <taxon>Pseudomonadati</taxon>
        <taxon>Thermodesulfobacteriota</taxon>
        <taxon>Desulfobacteria</taxon>
        <taxon>Desulfobacterales</taxon>
        <taxon>Desulfococcaceae</taxon>
        <taxon>Desulfonema</taxon>
    </lineage>
</organism>
<name>A0A975B9K7_9BACT</name>
<dbReference type="PANTHER" id="PTHR40940">
    <property type="entry name" value="PROTEIN BATD-RELATED"/>
    <property type="match status" value="1"/>
</dbReference>
<dbReference type="KEGG" id="dli:dnl_36090"/>
<accession>A0A975B9K7</accession>
<dbReference type="EMBL" id="CP061799">
    <property type="protein sequence ID" value="QTA81278.1"/>
    <property type="molecule type" value="Genomic_DNA"/>
</dbReference>